<comment type="pathway">
    <text evidence="2">Glycolipid biosynthesis; lipid IV(A) biosynthesis; lipid IV(A) from (3R)-3-hydroxytetradecanoyl-[acyl-carrier-protein] and UDP-N-acetyl-alpha-D-glucosamine: step 2/6.</text>
</comment>
<organism evidence="13">
    <name type="scientific">Glycine max</name>
    <name type="common">Soybean</name>
    <name type="synonym">Glycine hispida</name>
    <dbReference type="NCBI Taxonomy" id="3847"/>
    <lineage>
        <taxon>Eukaryota</taxon>
        <taxon>Viridiplantae</taxon>
        <taxon>Streptophyta</taxon>
        <taxon>Embryophyta</taxon>
        <taxon>Tracheophyta</taxon>
        <taxon>Spermatophyta</taxon>
        <taxon>Magnoliopsida</taxon>
        <taxon>eudicotyledons</taxon>
        <taxon>Gunneridae</taxon>
        <taxon>Pentapetalae</taxon>
        <taxon>rosids</taxon>
        <taxon>fabids</taxon>
        <taxon>Fabales</taxon>
        <taxon>Fabaceae</taxon>
        <taxon>Papilionoideae</taxon>
        <taxon>50 kb inversion clade</taxon>
        <taxon>NPAAA clade</taxon>
        <taxon>indigoferoid/millettioid clade</taxon>
        <taxon>Phaseoleae</taxon>
        <taxon>Glycine</taxon>
        <taxon>Glycine subgen. Soja</taxon>
    </lineage>
</organism>
<comment type="similarity">
    <text evidence="3">Belongs to the LpxC family.</text>
</comment>
<dbReference type="GO" id="GO:0046872">
    <property type="term" value="F:metal ion binding"/>
    <property type="evidence" value="ECO:0007669"/>
    <property type="project" value="UniProtKB-KW"/>
</dbReference>
<dbReference type="Gene3D" id="3.30.230.20">
    <property type="entry name" value="lpxc deacetylase, domain 1"/>
    <property type="match status" value="1"/>
</dbReference>
<dbReference type="InterPro" id="IPR020568">
    <property type="entry name" value="Ribosomal_Su5_D2-typ_SF"/>
</dbReference>
<dbReference type="GO" id="GO:0009245">
    <property type="term" value="P:lipid A biosynthetic process"/>
    <property type="evidence" value="ECO:0000318"/>
    <property type="project" value="GO_Central"/>
</dbReference>
<evidence type="ECO:0000256" key="2">
    <source>
        <dbReference type="ARBA" id="ARBA00005002"/>
    </source>
</evidence>
<gene>
    <name evidence="13" type="ORF">GLYMA_02G085100</name>
</gene>
<dbReference type="Proteomes" id="UP000008827">
    <property type="component" value="Chromosome 2"/>
</dbReference>
<dbReference type="InterPro" id="IPR004463">
    <property type="entry name" value="UDP-acyl_GlcNac_deAcase"/>
</dbReference>
<evidence type="ECO:0000256" key="5">
    <source>
        <dbReference type="ARBA" id="ARBA00022516"/>
    </source>
</evidence>
<reference evidence="13" key="3">
    <citation type="submission" date="2018-07" db="EMBL/GenBank/DDBJ databases">
        <title>WGS assembly of Glycine max.</title>
        <authorList>
            <person name="Schmutz J."/>
            <person name="Cannon S."/>
            <person name="Schlueter J."/>
            <person name="Ma J."/>
            <person name="Mitros T."/>
            <person name="Nelson W."/>
            <person name="Hyten D."/>
            <person name="Song Q."/>
            <person name="Thelen J."/>
            <person name="Cheng J."/>
            <person name="Xu D."/>
            <person name="Hellsten U."/>
            <person name="May G."/>
            <person name="Yu Y."/>
            <person name="Sakurai T."/>
            <person name="Umezawa T."/>
            <person name="Bhattacharyya M."/>
            <person name="Sandhu D."/>
            <person name="Valliyodan B."/>
            <person name="Lindquist E."/>
            <person name="Peto M."/>
            <person name="Grant D."/>
            <person name="Shu S."/>
            <person name="Goodstein D."/>
            <person name="Barry K."/>
            <person name="Futrell-Griggs M."/>
            <person name="Abernathy B."/>
            <person name="Du J."/>
            <person name="Tian Z."/>
            <person name="Zhu L."/>
            <person name="Gill N."/>
            <person name="Joshi T."/>
            <person name="Libault M."/>
            <person name="Sethuraman A."/>
            <person name="Zhang X."/>
            <person name="Shinozaki K."/>
            <person name="Nguyen H."/>
            <person name="Wing R."/>
            <person name="Cregan P."/>
            <person name="Specht J."/>
            <person name="Grimwood J."/>
            <person name="Rokhsar D."/>
            <person name="Stacey G."/>
            <person name="Shoemaker R."/>
            <person name="Jackson S."/>
        </authorList>
    </citation>
    <scope>NUCLEOTIDE SEQUENCE</scope>
    <source>
        <tissue evidence="13">Callus</tissue>
    </source>
</reference>
<evidence type="ECO:0000256" key="10">
    <source>
        <dbReference type="ARBA" id="ARBA00023098"/>
    </source>
</evidence>
<reference evidence="14" key="2">
    <citation type="submission" date="2018-02" db="UniProtKB">
        <authorList>
            <consortium name="EnsemblPlants"/>
        </authorList>
    </citation>
    <scope>IDENTIFICATION</scope>
    <source>
        <strain evidence="14">Williams 82</strain>
    </source>
</reference>
<evidence type="ECO:0000256" key="12">
    <source>
        <dbReference type="ARBA" id="ARBA00024987"/>
    </source>
</evidence>
<dbReference type="InterPro" id="IPR015870">
    <property type="entry name" value="UDP-acyl_N-AcGlcN_deAcase_N"/>
</dbReference>
<dbReference type="GO" id="GO:0005739">
    <property type="term" value="C:mitochondrion"/>
    <property type="evidence" value="ECO:0000318"/>
    <property type="project" value="GO_Central"/>
</dbReference>
<dbReference type="UniPathway" id="UPA00359">
    <property type="reaction ID" value="UER00478"/>
</dbReference>
<protein>
    <recommendedName>
        <fullName evidence="4">UDP-3-O-acyl-N-acetylglucosamine deacetylase</fullName>
        <ecNumber evidence="4">3.5.1.108</ecNumber>
    </recommendedName>
</protein>
<dbReference type="PANTHER" id="PTHR33694">
    <property type="entry name" value="UDP-3-O-ACYL-N-ACETYLGLUCOSAMINE DEACETYLASE 1, MITOCHONDRIAL-RELATED"/>
    <property type="match status" value="1"/>
</dbReference>
<name>A0A0R0KU41_SOYBN</name>
<evidence type="ECO:0000256" key="3">
    <source>
        <dbReference type="ARBA" id="ARBA00006170"/>
    </source>
</evidence>
<keyword evidence="15" id="KW-1185">Reference proteome</keyword>
<keyword evidence="10" id="KW-0443">Lipid metabolism</keyword>
<dbReference type="EnsemblPlants" id="KRH70350">
    <property type="protein sequence ID" value="KRH70350"/>
    <property type="gene ID" value="GLYMA_02G085100"/>
</dbReference>
<dbReference type="SMR" id="A0A0R0KU41"/>
<dbReference type="NCBIfam" id="TIGR00325">
    <property type="entry name" value="lpxC"/>
    <property type="match status" value="1"/>
</dbReference>
<accession>A0A0R0KU41</accession>
<dbReference type="PaxDb" id="3847-GLYMA02G09350.1"/>
<dbReference type="Pfam" id="PF03331">
    <property type="entry name" value="LpxC"/>
    <property type="match status" value="1"/>
</dbReference>
<evidence type="ECO:0000256" key="11">
    <source>
        <dbReference type="ARBA" id="ARBA00024535"/>
    </source>
</evidence>
<evidence type="ECO:0000256" key="1">
    <source>
        <dbReference type="ARBA" id="ARBA00001947"/>
    </source>
</evidence>
<reference evidence="13 14" key="1">
    <citation type="journal article" date="2010" name="Nature">
        <title>Genome sequence of the palaeopolyploid soybean.</title>
        <authorList>
            <person name="Schmutz J."/>
            <person name="Cannon S.B."/>
            <person name="Schlueter J."/>
            <person name="Ma J."/>
            <person name="Mitros T."/>
            <person name="Nelson W."/>
            <person name="Hyten D.L."/>
            <person name="Song Q."/>
            <person name="Thelen J.J."/>
            <person name="Cheng J."/>
            <person name="Xu D."/>
            <person name="Hellsten U."/>
            <person name="May G.D."/>
            <person name="Yu Y."/>
            <person name="Sakurai T."/>
            <person name="Umezawa T."/>
            <person name="Bhattacharyya M.K."/>
            <person name="Sandhu D."/>
            <person name="Valliyodan B."/>
            <person name="Lindquist E."/>
            <person name="Peto M."/>
            <person name="Grant D."/>
            <person name="Shu S."/>
            <person name="Goodstein D."/>
            <person name="Barry K."/>
            <person name="Futrell-Griggs M."/>
            <person name="Abernathy B."/>
            <person name="Du J."/>
            <person name="Tian Z."/>
            <person name="Zhu L."/>
            <person name="Gill N."/>
            <person name="Joshi T."/>
            <person name="Libault M."/>
            <person name="Sethuraman A."/>
            <person name="Zhang X.-C."/>
            <person name="Shinozaki K."/>
            <person name="Nguyen H.T."/>
            <person name="Wing R.A."/>
            <person name="Cregan P."/>
            <person name="Specht J."/>
            <person name="Grimwood J."/>
            <person name="Rokhsar D."/>
            <person name="Stacey G."/>
            <person name="Shoemaker R.C."/>
            <person name="Jackson S.A."/>
        </authorList>
    </citation>
    <scope>NUCLEOTIDE SEQUENCE [LARGE SCALE GENOMIC DNA]</scope>
    <source>
        <strain evidence="14">cv. Williams 82</strain>
        <tissue evidence="13">Callus</tissue>
    </source>
</reference>
<dbReference type="Gramene" id="KRH70350">
    <property type="protein sequence ID" value="KRH70350"/>
    <property type="gene ID" value="GLYMA_02G085100"/>
</dbReference>
<dbReference type="SUPFAM" id="SSF54211">
    <property type="entry name" value="Ribosomal protein S5 domain 2-like"/>
    <property type="match status" value="2"/>
</dbReference>
<dbReference type="InterPro" id="IPR011334">
    <property type="entry name" value="UDP-acyl_GlcNac_deAcase_C"/>
</dbReference>
<dbReference type="GO" id="GO:2001289">
    <property type="term" value="P:lipid X metabolic process"/>
    <property type="evidence" value="ECO:0007669"/>
    <property type="project" value="UniProtKB-ARBA"/>
</dbReference>
<evidence type="ECO:0000256" key="7">
    <source>
        <dbReference type="ARBA" id="ARBA00022723"/>
    </source>
</evidence>
<dbReference type="OMA" id="IVFYRSD"/>
<comment type="catalytic activity">
    <reaction evidence="11">
        <text>a UDP-3-O-[(3R)-3-hydroxyacyl]-N-acetyl-alpha-D-glucosamine + H2O = a UDP-3-O-[(3R)-3-hydroxyacyl]-alpha-D-glucosamine + acetate</text>
        <dbReference type="Rhea" id="RHEA:67816"/>
        <dbReference type="ChEBI" id="CHEBI:15377"/>
        <dbReference type="ChEBI" id="CHEBI:30089"/>
        <dbReference type="ChEBI" id="CHEBI:137740"/>
        <dbReference type="ChEBI" id="CHEBI:173225"/>
        <dbReference type="EC" id="3.5.1.108"/>
    </reaction>
</comment>
<evidence type="ECO:0000313" key="15">
    <source>
        <dbReference type="Proteomes" id="UP000008827"/>
    </source>
</evidence>
<keyword evidence="9" id="KW-0862">Zinc</keyword>
<dbReference type="AlphaFoldDB" id="A0A0R0KU41"/>
<proteinExistence type="inferred from homology"/>
<dbReference type="EMBL" id="CM000835">
    <property type="protein sequence ID" value="KRH70350.1"/>
    <property type="molecule type" value="Genomic_DNA"/>
</dbReference>
<keyword evidence="7" id="KW-0479">Metal-binding</keyword>
<keyword evidence="8" id="KW-0378">Hydrolase</keyword>
<sequence>MSSSNALRSSKLVSWNRTGRLQQTLADCVERQGKALHSGKVSTVRLCPERASRGRYFDFRSNFVPASVEFAQVSPLCTTLYKGGFRIRTVEHLLSALEASGVDNCRIEIEDSDTQGHDAEIPIFDGSAREWVAAVEEVGLTVATDLDGKSVEKMAPHVNEPVYAWRNDSFVAAFPSEVVRITYGINFSQAPVIGCQWFSTPPLDNLVYSMQIALSRTFCIYEEVEQMRNAGLIKGGSLENAIVCSASKGWLNPPLHFSDEPCRHKILDLIGDLSLFAQFGNQGLPVAHIVAYKACAFGSGGHALHTDLARRLIGMI</sequence>
<dbReference type="Gene3D" id="3.30.1700.10">
    <property type="entry name" value="lpxc deacetylase, domain 2"/>
    <property type="match status" value="1"/>
</dbReference>
<evidence type="ECO:0000256" key="9">
    <source>
        <dbReference type="ARBA" id="ARBA00022833"/>
    </source>
</evidence>
<evidence type="ECO:0000256" key="8">
    <source>
        <dbReference type="ARBA" id="ARBA00022801"/>
    </source>
</evidence>
<evidence type="ECO:0000256" key="6">
    <source>
        <dbReference type="ARBA" id="ARBA00022556"/>
    </source>
</evidence>
<dbReference type="FunCoup" id="A0A0R0KU41">
    <property type="interactions" value="5"/>
</dbReference>
<dbReference type="GO" id="GO:0016020">
    <property type="term" value="C:membrane"/>
    <property type="evidence" value="ECO:0007669"/>
    <property type="project" value="GOC"/>
</dbReference>
<dbReference type="EC" id="3.5.1.108" evidence="4"/>
<evidence type="ECO:0000313" key="13">
    <source>
        <dbReference type="EMBL" id="KRH70350.1"/>
    </source>
</evidence>
<evidence type="ECO:0000256" key="4">
    <source>
        <dbReference type="ARBA" id="ARBA00012745"/>
    </source>
</evidence>
<dbReference type="STRING" id="3847.A0A0R0KU41"/>
<comment type="function">
    <text evidence="12">Involved in the biosynthesis of lipid A, a phosphorylated glycolipid that in bacteria anchors the lipopolysaccharide to the outer membrane of the cell. Lipid A-like molecules in plants may serve as structural components of the outer membranes of mitochondria and/or chloroplasts, or may be involved in signal transduction or plant defense responses.</text>
</comment>
<keyword evidence="5" id="KW-0444">Lipid biosynthesis</keyword>
<dbReference type="InParanoid" id="A0A0R0KU41"/>
<keyword evidence="6" id="KW-0441">Lipid A biosynthesis</keyword>
<dbReference type="GO" id="GO:0103117">
    <property type="term" value="F:UDP-3-O-acyl-N-acetylglucosamine deacetylase activity"/>
    <property type="evidence" value="ECO:0000318"/>
    <property type="project" value="GO_Central"/>
</dbReference>
<comment type="cofactor">
    <cofactor evidence="1">
        <name>Zn(2+)</name>
        <dbReference type="ChEBI" id="CHEBI:29105"/>
    </cofactor>
</comment>
<evidence type="ECO:0000313" key="14">
    <source>
        <dbReference type="EnsemblPlants" id="KRH70350"/>
    </source>
</evidence>
<dbReference type="PANTHER" id="PTHR33694:SF1">
    <property type="entry name" value="UDP-3-O-ACYL-N-ACETYLGLUCOSAMINE DEACETYLASE 1, MITOCHONDRIAL-RELATED"/>
    <property type="match status" value="1"/>
</dbReference>